<dbReference type="PANTHER" id="PTHR13184:SF5">
    <property type="entry name" value="METHYLTRANSFERASE-LIKE PROTEIN 17, MITOCHONDRIAL"/>
    <property type="match status" value="1"/>
</dbReference>
<dbReference type="InterPro" id="IPR029063">
    <property type="entry name" value="SAM-dependent_MTases_sf"/>
</dbReference>
<dbReference type="AlphaFoldDB" id="A0AAC9PSJ9"/>
<dbReference type="GO" id="GO:0015935">
    <property type="term" value="C:small ribosomal subunit"/>
    <property type="evidence" value="ECO:0007669"/>
    <property type="project" value="TreeGrafter"/>
</dbReference>
<proteinExistence type="predicted"/>
<organism evidence="5 6">
    <name type="scientific">Actinoalloteichus fjordicus</name>
    <dbReference type="NCBI Taxonomy" id="1612552"/>
    <lineage>
        <taxon>Bacteria</taxon>
        <taxon>Bacillati</taxon>
        <taxon>Actinomycetota</taxon>
        <taxon>Actinomycetes</taxon>
        <taxon>Pseudonocardiales</taxon>
        <taxon>Pseudonocardiaceae</taxon>
        <taxon>Actinoalloteichus</taxon>
    </lineage>
</organism>
<evidence type="ECO:0000256" key="3">
    <source>
        <dbReference type="ARBA" id="ARBA00023004"/>
    </source>
</evidence>
<evidence type="ECO:0000256" key="2">
    <source>
        <dbReference type="ARBA" id="ARBA00022946"/>
    </source>
</evidence>
<gene>
    <name evidence="5" type="ORF">UA74_14290</name>
</gene>
<keyword evidence="5" id="KW-0489">Methyltransferase</keyword>
<dbReference type="EMBL" id="CP016076">
    <property type="protein sequence ID" value="APU14916.1"/>
    <property type="molecule type" value="Genomic_DNA"/>
</dbReference>
<dbReference type="RefSeq" id="WP_075764541.1">
    <property type="nucleotide sequence ID" value="NZ_CP016076.1"/>
</dbReference>
<dbReference type="GO" id="GO:0051536">
    <property type="term" value="F:iron-sulfur cluster binding"/>
    <property type="evidence" value="ECO:0007669"/>
    <property type="project" value="UniProtKB-KW"/>
</dbReference>
<protein>
    <submittedName>
        <fullName evidence="5">Ribosomal methyltransferase Rsm22</fullName>
    </submittedName>
</protein>
<dbReference type="InterPro" id="IPR015324">
    <property type="entry name" value="Ribosomal_Rsm22-like"/>
</dbReference>
<keyword evidence="6" id="KW-1185">Reference proteome</keyword>
<reference evidence="6" key="1">
    <citation type="submission" date="2016-06" db="EMBL/GenBank/DDBJ databases">
        <title>Complete genome sequence of Actinoalloteichus fjordicus DSM 46855 (=ADI127-17), type strain of the new species Actinoalloteichus fjordicus.</title>
        <authorList>
            <person name="Ruckert C."/>
            <person name="Nouioui I."/>
            <person name="Willmese J."/>
            <person name="van Wezel G."/>
            <person name="Klenk H.-P."/>
            <person name="Kalinowski J."/>
            <person name="Zotchev S.B."/>
        </authorList>
    </citation>
    <scope>NUCLEOTIDE SEQUENCE [LARGE SCALE GENOMIC DNA]</scope>
    <source>
        <strain evidence="6">ADI127-7</strain>
    </source>
</reference>
<dbReference type="GO" id="GO:0032259">
    <property type="term" value="P:methylation"/>
    <property type="evidence" value="ECO:0007669"/>
    <property type="project" value="UniProtKB-KW"/>
</dbReference>
<dbReference type="GO" id="GO:0003735">
    <property type="term" value="F:structural constituent of ribosome"/>
    <property type="evidence" value="ECO:0007669"/>
    <property type="project" value="TreeGrafter"/>
</dbReference>
<dbReference type="KEGG" id="acad:UA74_14290"/>
<dbReference type="GO" id="GO:0008168">
    <property type="term" value="F:methyltransferase activity"/>
    <property type="evidence" value="ECO:0007669"/>
    <property type="project" value="UniProtKB-KW"/>
</dbReference>
<evidence type="ECO:0000256" key="1">
    <source>
        <dbReference type="ARBA" id="ARBA00022723"/>
    </source>
</evidence>
<keyword evidence="2" id="KW-0809">Transit peptide</keyword>
<evidence type="ECO:0000313" key="6">
    <source>
        <dbReference type="Proteomes" id="UP000185511"/>
    </source>
</evidence>
<keyword evidence="1" id="KW-0479">Metal-binding</keyword>
<dbReference type="Proteomes" id="UP000185511">
    <property type="component" value="Chromosome"/>
</dbReference>
<dbReference type="PANTHER" id="PTHR13184">
    <property type="entry name" value="37S RIBOSOMAL PROTEIN S22"/>
    <property type="match status" value="1"/>
</dbReference>
<keyword evidence="4" id="KW-0411">Iron-sulfur</keyword>
<keyword evidence="5" id="KW-0808">Transferase</keyword>
<name>A0AAC9PSJ9_9PSEU</name>
<keyword evidence="3" id="KW-0408">Iron</keyword>
<dbReference type="GO" id="GO:0006412">
    <property type="term" value="P:translation"/>
    <property type="evidence" value="ECO:0007669"/>
    <property type="project" value="InterPro"/>
</dbReference>
<accession>A0AAC9PSJ9</accession>
<dbReference type="InterPro" id="IPR052571">
    <property type="entry name" value="Mt_RNA_Methyltransferase"/>
</dbReference>
<sequence>MSALPHDLMSALDGALTRFPRQTLARSVDRLIQHYREGAPPAQPILNSDVDVAAYACYRMPATYAAVRSVFDQVITVAPGFWPRTQIDVGGGTGADVWAAADAWSSLTDITVLEQSAPAVALGRRLVEAASAAPVRQSSWTRAAIDTTADSPAADLVTLSYVLGELPERRRAETVRWLSRSTGMLVIIEPGTPAGYERIVAARDLLRDLGLRLVAPCPHEDVCPIPRGRDWCHFSTRLPRSATHRYLKDGALSFEDEKFSYVVASPHDWRRAAGRVLRHPQKPKGQVALRLCSDDGKIADVTVSRRQGTRYRAARDVRWGGEWPPADDDLIDID</sequence>
<dbReference type="Pfam" id="PF09243">
    <property type="entry name" value="Rsm22"/>
    <property type="match status" value="1"/>
</dbReference>
<dbReference type="SUPFAM" id="SSF53335">
    <property type="entry name" value="S-adenosyl-L-methionine-dependent methyltransferases"/>
    <property type="match status" value="1"/>
</dbReference>
<evidence type="ECO:0000313" key="5">
    <source>
        <dbReference type="EMBL" id="APU14916.1"/>
    </source>
</evidence>
<evidence type="ECO:0000256" key="4">
    <source>
        <dbReference type="ARBA" id="ARBA00023014"/>
    </source>
</evidence>
<dbReference type="Gene3D" id="3.40.50.150">
    <property type="entry name" value="Vaccinia Virus protein VP39"/>
    <property type="match status" value="1"/>
</dbReference>
<dbReference type="GO" id="GO:0046872">
    <property type="term" value="F:metal ion binding"/>
    <property type="evidence" value="ECO:0007669"/>
    <property type="project" value="UniProtKB-KW"/>
</dbReference>